<proteinExistence type="predicted"/>
<keyword evidence="1" id="KW-0812">Transmembrane</keyword>
<keyword evidence="1" id="KW-0472">Membrane</keyword>
<dbReference type="Proteomes" id="UP000249390">
    <property type="component" value="Unassembled WGS sequence"/>
</dbReference>
<dbReference type="EMBL" id="NQVE01000115">
    <property type="protein sequence ID" value="RAL47237.1"/>
    <property type="molecule type" value="Genomic_DNA"/>
</dbReference>
<dbReference type="AlphaFoldDB" id="A0A328DNH6"/>
<accession>A0A328DNH6</accession>
<evidence type="ECO:0000256" key="1">
    <source>
        <dbReference type="SAM" id="Phobius"/>
    </source>
</evidence>
<feature type="transmembrane region" description="Helical" evidence="1">
    <location>
        <begin position="48"/>
        <end position="75"/>
    </location>
</feature>
<keyword evidence="3" id="KW-1185">Reference proteome</keyword>
<keyword evidence="1" id="KW-1133">Transmembrane helix</keyword>
<evidence type="ECO:0000313" key="2">
    <source>
        <dbReference type="EMBL" id="RAL47237.1"/>
    </source>
</evidence>
<protein>
    <submittedName>
        <fullName evidence="2">Uncharacterized protein</fullName>
    </submittedName>
</protein>
<organism evidence="2 3">
    <name type="scientific">Cuscuta australis</name>
    <dbReference type="NCBI Taxonomy" id="267555"/>
    <lineage>
        <taxon>Eukaryota</taxon>
        <taxon>Viridiplantae</taxon>
        <taxon>Streptophyta</taxon>
        <taxon>Embryophyta</taxon>
        <taxon>Tracheophyta</taxon>
        <taxon>Spermatophyta</taxon>
        <taxon>Magnoliopsida</taxon>
        <taxon>eudicotyledons</taxon>
        <taxon>Gunneridae</taxon>
        <taxon>Pentapetalae</taxon>
        <taxon>asterids</taxon>
        <taxon>lamiids</taxon>
        <taxon>Solanales</taxon>
        <taxon>Convolvulaceae</taxon>
        <taxon>Cuscuteae</taxon>
        <taxon>Cuscuta</taxon>
        <taxon>Cuscuta subgen. Grammica</taxon>
        <taxon>Cuscuta sect. Cleistogrammica</taxon>
    </lineage>
</organism>
<name>A0A328DNH6_9ASTE</name>
<reference evidence="2 3" key="1">
    <citation type="submission" date="2018-06" db="EMBL/GenBank/DDBJ databases">
        <title>The Genome of Cuscuta australis (Dodder) Provides Insight into the Evolution of Plant Parasitism.</title>
        <authorList>
            <person name="Liu H."/>
        </authorList>
    </citation>
    <scope>NUCLEOTIDE SEQUENCE [LARGE SCALE GENOMIC DNA]</scope>
    <source>
        <strain evidence="3">cv. Yunnan</strain>
        <tissue evidence="2">Vines</tissue>
    </source>
</reference>
<evidence type="ECO:0000313" key="3">
    <source>
        <dbReference type="Proteomes" id="UP000249390"/>
    </source>
</evidence>
<gene>
    <name evidence="2" type="ORF">DM860_013202</name>
</gene>
<sequence length="91" mass="10243">MGRLGDWVLGVPIGFAGWRNMGIYHGENIVSGPLTQQRMRLWTRFWSFVFQFLIALCSSLLCKVVLVPISCIVAAPDLFENTFAKTKSFGM</sequence>
<comment type="caution">
    <text evidence="2">The sequence shown here is derived from an EMBL/GenBank/DDBJ whole genome shotgun (WGS) entry which is preliminary data.</text>
</comment>